<evidence type="ECO:0000256" key="10">
    <source>
        <dbReference type="ARBA" id="ARBA00024849"/>
    </source>
</evidence>
<dbReference type="GO" id="GO:0043022">
    <property type="term" value="F:ribosome binding"/>
    <property type="evidence" value="ECO:0007669"/>
    <property type="project" value="TreeGrafter"/>
</dbReference>
<proteinExistence type="inferred from homology"/>
<comment type="subcellular location">
    <subcellularLocation>
        <location evidence="12">Cytoplasm</location>
    </subcellularLocation>
    <text evidence="12">About half TF is bound to the ribosome near the polypeptide exit tunnel while the other half is free in the cytoplasm.</text>
</comment>
<dbReference type="Pfam" id="PF05697">
    <property type="entry name" value="Trigger_N"/>
    <property type="match status" value="1"/>
</dbReference>
<evidence type="ECO:0000256" key="3">
    <source>
        <dbReference type="ARBA" id="ARBA00013194"/>
    </source>
</evidence>
<dbReference type="PIRSF" id="PIRSF003095">
    <property type="entry name" value="Trigger_factor"/>
    <property type="match status" value="1"/>
</dbReference>
<dbReference type="SUPFAM" id="SSF109998">
    <property type="entry name" value="Triger factor/SurA peptide-binding domain-like"/>
    <property type="match status" value="1"/>
</dbReference>
<dbReference type="InterPro" id="IPR001179">
    <property type="entry name" value="PPIase_FKBP_dom"/>
</dbReference>
<keyword evidence="9 12" id="KW-0131">Cell cycle</keyword>
<organism evidence="17 18">
    <name type="scientific">Flavimaribacter sediminis</name>
    <dbReference type="NCBI Taxonomy" id="2865987"/>
    <lineage>
        <taxon>Bacteria</taxon>
        <taxon>Pseudomonadati</taxon>
        <taxon>Pseudomonadota</taxon>
        <taxon>Alphaproteobacteria</taxon>
        <taxon>Hyphomicrobiales</taxon>
        <taxon>Rhizobiaceae</taxon>
        <taxon>Flavimaribacter</taxon>
    </lineage>
</organism>
<keyword evidence="18" id="KW-1185">Reference proteome</keyword>
<reference evidence="17" key="1">
    <citation type="submission" date="2021-08" db="EMBL/GenBank/DDBJ databases">
        <title>Hoeflea bacterium WL0058 sp. nov., isolated from the sediment.</title>
        <authorList>
            <person name="Wang L."/>
            <person name="Zhang D."/>
        </authorList>
    </citation>
    <scope>NUCLEOTIDE SEQUENCE</scope>
    <source>
        <strain evidence="17">WL0058</strain>
    </source>
</reference>
<keyword evidence="5 12" id="KW-0132">Cell division</keyword>
<dbReference type="PANTHER" id="PTHR30560:SF3">
    <property type="entry name" value="TRIGGER FACTOR-LIKE PROTEIN TIG, CHLOROPLASTIC"/>
    <property type="match status" value="1"/>
</dbReference>
<dbReference type="Pfam" id="PF00254">
    <property type="entry name" value="FKBP_C"/>
    <property type="match status" value="1"/>
</dbReference>
<dbReference type="GO" id="GO:0015031">
    <property type="term" value="P:protein transport"/>
    <property type="evidence" value="ECO:0007669"/>
    <property type="project" value="UniProtKB-UniRule"/>
</dbReference>
<evidence type="ECO:0000313" key="17">
    <source>
        <dbReference type="EMBL" id="MBW8637128.1"/>
    </source>
</evidence>
<dbReference type="NCBIfam" id="TIGR00115">
    <property type="entry name" value="tig"/>
    <property type="match status" value="1"/>
</dbReference>
<dbReference type="AlphaFoldDB" id="A0AAE2ZII2"/>
<keyword evidence="7 12" id="KW-0143">Chaperone</keyword>
<dbReference type="GO" id="GO:0005737">
    <property type="term" value="C:cytoplasm"/>
    <property type="evidence" value="ECO:0007669"/>
    <property type="project" value="UniProtKB-SubCell"/>
</dbReference>
<dbReference type="SUPFAM" id="SSF102735">
    <property type="entry name" value="Trigger factor ribosome-binding domain"/>
    <property type="match status" value="1"/>
</dbReference>
<evidence type="ECO:0000256" key="1">
    <source>
        <dbReference type="ARBA" id="ARBA00000971"/>
    </source>
</evidence>
<accession>A0AAE2ZII2</accession>
<evidence type="ECO:0000256" key="8">
    <source>
        <dbReference type="ARBA" id="ARBA00023235"/>
    </source>
</evidence>
<dbReference type="HAMAP" id="MF_00303">
    <property type="entry name" value="Trigger_factor_Tig"/>
    <property type="match status" value="1"/>
</dbReference>
<dbReference type="InterPro" id="IPR008880">
    <property type="entry name" value="Trigger_fac_C"/>
</dbReference>
<dbReference type="GO" id="GO:0051301">
    <property type="term" value="P:cell division"/>
    <property type="evidence" value="ECO:0007669"/>
    <property type="project" value="UniProtKB-KW"/>
</dbReference>
<dbReference type="InterPro" id="IPR008881">
    <property type="entry name" value="Trigger_fac_ribosome-bd_bac"/>
</dbReference>
<gene>
    <name evidence="12 17" type="primary">tig</name>
    <name evidence="17" type="ORF">K1W69_08010</name>
</gene>
<evidence type="ECO:0000256" key="9">
    <source>
        <dbReference type="ARBA" id="ARBA00023306"/>
    </source>
</evidence>
<evidence type="ECO:0000256" key="15">
    <source>
        <dbReference type="SAM" id="MobiDB-lite"/>
    </source>
</evidence>
<evidence type="ECO:0000256" key="14">
    <source>
        <dbReference type="RuleBase" id="RU003914"/>
    </source>
</evidence>
<evidence type="ECO:0000256" key="12">
    <source>
        <dbReference type="HAMAP-Rule" id="MF_00303"/>
    </source>
</evidence>
<dbReference type="GO" id="GO:0051083">
    <property type="term" value="P:'de novo' cotranslational protein folding"/>
    <property type="evidence" value="ECO:0007669"/>
    <property type="project" value="TreeGrafter"/>
</dbReference>
<comment type="domain">
    <text evidence="12">Consists of 3 domains; the N-terminus binds the ribosome, the middle domain has PPIase activity, while the C-terminus has intrinsic chaperone activity on its own.</text>
</comment>
<evidence type="ECO:0000259" key="16">
    <source>
        <dbReference type="PROSITE" id="PS50059"/>
    </source>
</evidence>
<dbReference type="EMBL" id="JAICBX010000001">
    <property type="protein sequence ID" value="MBW8637128.1"/>
    <property type="molecule type" value="Genomic_DNA"/>
</dbReference>
<comment type="function">
    <text evidence="10 12">Involved in protein export. Acts as a chaperone by maintaining the newly synthesized protein in an open conformation. Functions as a peptidyl-prolyl cis-trans isomerase.</text>
</comment>
<evidence type="ECO:0000256" key="13">
    <source>
        <dbReference type="PROSITE-ProRule" id="PRU00277"/>
    </source>
</evidence>
<comment type="catalytic activity">
    <reaction evidence="1 12 13">
        <text>[protein]-peptidylproline (omega=180) = [protein]-peptidylproline (omega=0)</text>
        <dbReference type="Rhea" id="RHEA:16237"/>
        <dbReference type="Rhea" id="RHEA-COMP:10747"/>
        <dbReference type="Rhea" id="RHEA-COMP:10748"/>
        <dbReference type="ChEBI" id="CHEBI:83833"/>
        <dbReference type="ChEBI" id="CHEBI:83834"/>
        <dbReference type="EC" id="5.2.1.8"/>
    </reaction>
</comment>
<protein>
    <recommendedName>
        <fullName evidence="4 12">Trigger factor</fullName>
        <shortName evidence="12">TF</shortName>
        <ecNumber evidence="3 12">5.2.1.8</ecNumber>
    </recommendedName>
    <alternativeName>
        <fullName evidence="11 12">PPIase</fullName>
    </alternativeName>
</protein>
<dbReference type="InterPro" id="IPR046357">
    <property type="entry name" value="PPIase_dom_sf"/>
</dbReference>
<evidence type="ECO:0000256" key="5">
    <source>
        <dbReference type="ARBA" id="ARBA00022618"/>
    </source>
</evidence>
<evidence type="ECO:0000256" key="7">
    <source>
        <dbReference type="ARBA" id="ARBA00023186"/>
    </source>
</evidence>
<dbReference type="GO" id="GO:0043335">
    <property type="term" value="P:protein unfolding"/>
    <property type="evidence" value="ECO:0007669"/>
    <property type="project" value="TreeGrafter"/>
</dbReference>
<dbReference type="SUPFAM" id="SSF54534">
    <property type="entry name" value="FKBP-like"/>
    <property type="match status" value="1"/>
</dbReference>
<dbReference type="Pfam" id="PF05698">
    <property type="entry name" value="Trigger_C"/>
    <property type="match status" value="1"/>
</dbReference>
<dbReference type="InterPro" id="IPR036611">
    <property type="entry name" value="Trigger_fac_ribosome-bd_sf"/>
</dbReference>
<keyword evidence="8 12" id="KW-0413">Isomerase</keyword>
<dbReference type="InterPro" id="IPR027304">
    <property type="entry name" value="Trigger_fact/SurA_dom_sf"/>
</dbReference>
<dbReference type="InterPro" id="IPR037041">
    <property type="entry name" value="Trigger_fac_C_sf"/>
</dbReference>
<dbReference type="Proteomes" id="UP001196509">
    <property type="component" value="Unassembled WGS sequence"/>
</dbReference>
<keyword evidence="6 12" id="KW-0697">Rotamase</keyword>
<comment type="caution">
    <text evidence="17">The sequence shown here is derived from an EMBL/GenBank/DDBJ whole genome shotgun (WGS) entry which is preliminary data.</text>
</comment>
<evidence type="ECO:0000256" key="2">
    <source>
        <dbReference type="ARBA" id="ARBA00005464"/>
    </source>
</evidence>
<name>A0AAE2ZII2_9HYPH</name>
<feature type="domain" description="PPIase FKBP-type" evidence="16">
    <location>
        <begin position="169"/>
        <end position="264"/>
    </location>
</feature>
<dbReference type="InterPro" id="IPR005215">
    <property type="entry name" value="Trig_fac"/>
</dbReference>
<dbReference type="GO" id="GO:0003755">
    <property type="term" value="F:peptidyl-prolyl cis-trans isomerase activity"/>
    <property type="evidence" value="ECO:0007669"/>
    <property type="project" value="UniProtKB-UniRule"/>
</dbReference>
<dbReference type="Gene3D" id="1.10.3120.10">
    <property type="entry name" value="Trigger factor, C-terminal domain"/>
    <property type="match status" value="1"/>
</dbReference>
<sequence length="475" mass="53184">MQVTETLSEGLKREIKVVIPAKDMESQMTERLVDAKDKVRINGFRPGKVPVSHLRKMYGKSVMAELVNELINQKPTEILSERGEKSATRPEITMTEDEDEAKDILSATKDFEFSMSYEIIPVIELKDIDNLKLVREVVEIEDDEVEEQVKRIAENARSYETKEGKAADGDRVTMDYVGKVDGEEFAGGADTDANLVLGSNTFIPGFEEQLVGVKAGDEKTVTVTFPEDYQAADLAGKEATFDVTVKEVASPGELVIDDNLAKNLGLDSVEKLREVVRGQIESQYGQITRQKLKRQILDALDEDYQIETPKSLLEVEFNNIWGQVMADLQQNGKTFEDEDTTEEEARAEYEKLAERRVRLGLVLSELGEKAGVSVTDEEMQRAMYDQIRQFPGQEQQVMDYLKKTPDAVAQLRAPIFEEKVIDHIIGLADVTDKTVTKEALMADDEEEAAAEEKKPAKKKAAPKKKAPAKKKADAE</sequence>
<dbReference type="RefSeq" id="WP_220227748.1">
    <property type="nucleotide sequence ID" value="NZ_JAICBX010000001.1"/>
</dbReference>
<evidence type="ECO:0000313" key="18">
    <source>
        <dbReference type="Proteomes" id="UP001196509"/>
    </source>
</evidence>
<dbReference type="PROSITE" id="PS50059">
    <property type="entry name" value="FKBP_PPIASE"/>
    <property type="match status" value="1"/>
</dbReference>
<dbReference type="FunFam" id="3.10.50.40:FF:000001">
    <property type="entry name" value="Trigger factor"/>
    <property type="match status" value="1"/>
</dbReference>
<dbReference type="GO" id="GO:0044183">
    <property type="term" value="F:protein folding chaperone"/>
    <property type="evidence" value="ECO:0007669"/>
    <property type="project" value="TreeGrafter"/>
</dbReference>
<feature type="compositionally biased region" description="Basic residues" evidence="15">
    <location>
        <begin position="455"/>
        <end position="469"/>
    </location>
</feature>
<keyword evidence="12" id="KW-0963">Cytoplasm</keyword>
<evidence type="ECO:0000256" key="4">
    <source>
        <dbReference type="ARBA" id="ARBA00016902"/>
    </source>
</evidence>
<dbReference type="Gene3D" id="3.10.50.40">
    <property type="match status" value="1"/>
</dbReference>
<comment type="similarity">
    <text evidence="2 12 14">Belongs to the FKBP-type PPIase family. Tig subfamily.</text>
</comment>
<feature type="region of interest" description="Disordered" evidence="15">
    <location>
        <begin position="441"/>
        <end position="475"/>
    </location>
</feature>
<evidence type="ECO:0000256" key="11">
    <source>
        <dbReference type="ARBA" id="ARBA00029986"/>
    </source>
</evidence>
<evidence type="ECO:0000256" key="6">
    <source>
        <dbReference type="ARBA" id="ARBA00023110"/>
    </source>
</evidence>
<dbReference type="EC" id="5.2.1.8" evidence="3 12"/>
<dbReference type="Gene3D" id="3.30.70.1050">
    <property type="entry name" value="Trigger factor ribosome-binding domain"/>
    <property type="match status" value="1"/>
</dbReference>
<dbReference type="PANTHER" id="PTHR30560">
    <property type="entry name" value="TRIGGER FACTOR CHAPERONE AND PEPTIDYL-PROLYL CIS/TRANS ISOMERASE"/>
    <property type="match status" value="1"/>
</dbReference>